<dbReference type="EMBL" id="CP000764">
    <property type="protein sequence ID" value="ABS23841.1"/>
    <property type="molecule type" value="Genomic_DNA"/>
</dbReference>
<name>A7GUN3_BACCN</name>
<evidence type="ECO:0000313" key="2">
    <source>
        <dbReference type="Proteomes" id="UP000002300"/>
    </source>
</evidence>
<gene>
    <name evidence="1" type="ordered locus">Bcer98_3644</name>
</gene>
<proteinExistence type="predicted"/>
<sequence length="108" mass="12642">MSKFCSFSLFLMIVRVLHKKNEGAFDASKILRKDYVQFKQMNAKRGTYQAQSTDPPQRGNVGGKIRIFIRSKYGLVNFDFKLKRDAHKETAISKMQLYYLKEVRKNQA</sequence>
<dbReference type="AlphaFoldDB" id="A7GUN3"/>
<reference evidence="1 2" key="1">
    <citation type="journal article" date="2008" name="Chem. Biol. Interact.">
        <title>Extending the Bacillus cereus group genomics to putative food-borne pathogens of different toxicity.</title>
        <authorList>
            <person name="Lapidus A."/>
            <person name="Goltsman E."/>
            <person name="Auger S."/>
            <person name="Galleron N."/>
            <person name="Segurens B."/>
            <person name="Dossat C."/>
            <person name="Land M.L."/>
            <person name="Broussolle V."/>
            <person name="Brillard J."/>
            <person name="Guinebretiere M.H."/>
            <person name="Sanchis V."/>
            <person name="Nguen-The C."/>
            <person name="Lereclus D."/>
            <person name="Richardson P."/>
            <person name="Wincker P."/>
            <person name="Weissenbach J."/>
            <person name="Ehrlich S.D."/>
            <person name="Sorokin A."/>
        </authorList>
    </citation>
    <scope>NUCLEOTIDE SEQUENCE [LARGE SCALE GENOMIC DNA]</scope>
    <source>
        <strain evidence="2">DSM 22905 / CIP 110041 / 391-98 / NVH 391-98</strain>
    </source>
</reference>
<organism evidence="1 2">
    <name type="scientific">Bacillus cytotoxicus (strain DSM 22905 / CIP 110041 / 391-98 / NVH 391-98)</name>
    <dbReference type="NCBI Taxonomy" id="315749"/>
    <lineage>
        <taxon>Bacteria</taxon>
        <taxon>Bacillati</taxon>
        <taxon>Bacillota</taxon>
        <taxon>Bacilli</taxon>
        <taxon>Bacillales</taxon>
        <taxon>Bacillaceae</taxon>
        <taxon>Bacillus</taxon>
        <taxon>Bacillus cereus group</taxon>
    </lineage>
</organism>
<dbReference type="RefSeq" id="WP_012096098.1">
    <property type="nucleotide sequence ID" value="NC_009674.1"/>
</dbReference>
<dbReference type="HOGENOM" id="CLU_2191675_0_0_9"/>
<evidence type="ECO:0000313" key="1">
    <source>
        <dbReference type="EMBL" id="ABS23841.1"/>
    </source>
</evidence>
<dbReference type="Proteomes" id="UP000002300">
    <property type="component" value="Chromosome"/>
</dbReference>
<dbReference type="GeneID" id="33898892"/>
<accession>A7GUN3</accession>
<dbReference type="KEGG" id="bcy:Bcer98_3644"/>
<keyword evidence="2" id="KW-1185">Reference proteome</keyword>
<protein>
    <submittedName>
        <fullName evidence="1">Uncharacterized protein</fullName>
    </submittedName>
</protein>